<keyword evidence="8 9" id="KW-0234">DNA repair</keyword>
<comment type="function">
    <text evidence="9">Couples transcription and DNA repair by recognizing RNA polymerase (RNAP) stalled at DNA lesions. Mediates ATP-dependent release of RNAP and its truncated transcript from the DNA, and recruitment of nucleotide excision repair machinery to the damaged site.</text>
</comment>
<keyword evidence="1 9" id="KW-0963">Cytoplasm</keyword>
<dbReference type="SUPFAM" id="SSF141259">
    <property type="entry name" value="CarD-like"/>
    <property type="match status" value="1"/>
</dbReference>
<dbReference type="InterPro" id="IPR027417">
    <property type="entry name" value="P-loop_NTPase"/>
</dbReference>
<comment type="subcellular location">
    <subcellularLocation>
        <location evidence="9">Cytoplasm</location>
    </subcellularLocation>
</comment>
<feature type="domain" description="Helicase ATP-binding" evidence="10">
    <location>
        <begin position="600"/>
        <end position="761"/>
    </location>
</feature>
<dbReference type="Pfam" id="PF00271">
    <property type="entry name" value="Helicase_C"/>
    <property type="match status" value="1"/>
</dbReference>
<dbReference type="OrthoDB" id="9804325at2"/>
<dbReference type="InterPro" id="IPR047112">
    <property type="entry name" value="RecG/Mfd"/>
</dbReference>
<dbReference type="GO" id="GO:0016787">
    <property type="term" value="F:hydrolase activity"/>
    <property type="evidence" value="ECO:0007669"/>
    <property type="project" value="UniProtKB-KW"/>
</dbReference>
<dbReference type="InterPro" id="IPR036101">
    <property type="entry name" value="CarD-like/TRCF_RID_sf"/>
</dbReference>
<evidence type="ECO:0000313" key="12">
    <source>
        <dbReference type="EMBL" id="APB33179.1"/>
    </source>
</evidence>
<dbReference type="SMART" id="SM00487">
    <property type="entry name" value="DEXDc"/>
    <property type="match status" value="1"/>
</dbReference>
<dbReference type="InterPro" id="IPR037235">
    <property type="entry name" value="TRCF-like_C_D7"/>
</dbReference>
<evidence type="ECO:0000259" key="11">
    <source>
        <dbReference type="PROSITE" id="PS51194"/>
    </source>
</evidence>
<evidence type="ECO:0000256" key="6">
    <source>
        <dbReference type="ARBA" id="ARBA00022840"/>
    </source>
</evidence>
<dbReference type="Pfam" id="PF03461">
    <property type="entry name" value="TRCF"/>
    <property type="match status" value="1"/>
</dbReference>
<dbReference type="Gene3D" id="3.30.2060.10">
    <property type="entry name" value="Penicillin-binding protein 1b domain"/>
    <property type="match status" value="1"/>
</dbReference>
<dbReference type="InterPro" id="IPR005118">
    <property type="entry name" value="TRCF_C"/>
</dbReference>
<evidence type="ECO:0000256" key="1">
    <source>
        <dbReference type="ARBA" id="ARBA00022490"/>
    </source>
</evidence>
<dbReference type="PROSITE" id="PS51192">
    <property type="entry name" value="HELICASE_ATP_BIND_1"/>
    <property type="match status" value="1"/>
</dbReference>
<dbReference type="Gene3D" id="3.90.1150.50">
    <property type="entry name" value="Transcription-repair-coupling factor, D7 domain"/>
    <property type="match status" value="1"/>
</dbReference>
<evidence type="ECO:0000256" key="2">
    <source>
        <dbReference type="ARBA" id="ARBA00022741"/>
    </source>
</evidence>
<keyword evidence="6 9" id="KW-0067">ATP-binding</keyword>
<dbReference type="PANTHER" id="PTHR47964">
    <property type="entry name" value="ATP-DEPENDENT DNA HELICASE HOMOLOG RECG, CHLOROPLASTIC"/>
    <property type="match status" value="1"/>
</dbReference>
<dbReference type="EC" id="3.6.4.-" evidence="9"/>
<dbReference type="SMART" id="SM00490">
    <property type="entry name" value="HELICc"/>
    <property type="match status" value="1"/>
</dbReference>
<keyword evidence="13" id="KW-1185">Reference proteome</keyword>
<dbReference type="Gene3D" id="2.40.10.170">
    <property type="match status" value="1"/>
</dbReference>
<dbReference type="InterPro" id="IPR011545">
    <property type="entry name" value="DEAD/DEAH_box_helicase_dom"/>
</dbReference>
<keyword evidence="7 9" id="KW-0238">DNA-binding</keyword>
<dbReference type="GO" id="GO:0003684">
    <property type="term" value="F:damaged DNA binding"/>
    <property type="evidence" value="ECO:0007669"/>
    <property type="project" value="InterPro"/>
</dbReference>
<organism evidence="12 13">
    <name type="scientific">Gloeomargarita lithophora Alchichica-D10</name>
    <dbReference type="NCBI Taxonomy" id="1188229"/>
    <lineage>
        <taxon>Bacteria</taxon>
        <taxon>Bacillati</taxon>
        <taxon>Cyanobacteriota</taxon>
        <taxon>Cyanophyceae</taxon>
        <taxon>Gloeomargaritales</taxon>
        <taxon>Gloeomargaritaceae</taxon>
        <taxon>Gloeomargarita</taxon>
    </lineage>
</organism>
<dbReference type="PANTHER" id="PTHR47964:SF1">
    <property type="entry name" value="ATP-DEPENDENT DNA HELICASE HOMOLOG RECG, CHLOROPLASTIC"/>
    <property type="match status" value="1"/>
</dbReference>
<dbReference type="HAMAP" id="MF_00969">
    <property type="entry name" value="TRCF"/>
    <property type="match status" value="1"/>
</dbReference>
<comment type="similarity">
    <text evidence="9">In the N-terminal section; belongs to the UvrB family.</text>
</comment>
<evidence type="ECO:0000256" key="9">
    <source>
        <dbReference type="HAMAP-Rule" id="MF_00969"/>
    </source>
</evidence>
<evidence type="ECO:0000313" key="13">
    <source>
        <dbReference type="Proteomes" id="UP000180235"/>
    </source>
</evidence>
<evidence type="ECO:0000256" key="4">
    <source>
        <dbReference type="ARBA" id="ARBA00022801"/>
    </source>
</evidence>
<accession>A0A1J0AB71</accession>
<dbReference type="STRING" id="1188229.GlitD10_0863"/>
<dbReference type="Proteomes" id="UP000180235">
    <property type="component" value="Chromosome"/>
</dbReference>
<evidence type="ECO:0000256" key="3">
    <source>
        <dbReference type="ARBA" id="ARBA00022763"/>
    </source>
</evidence>
<dbReference type="KEGG" id="glt:GlitD10_0863"/>
<dbReference type="PROSITE" id="PS51194">
    <property type="entry name" value="HELICASE_CTER"/>
    <property type="match status" value="1"/>
</dbReference>
<evidence type="ECO:0000256" key="7">
    <source>
        <dbReference type="ARBA" id="ARBA00023125"/>
    </source>
</evidence>
<proteinExistence type="inferred from homology"/>
<feature type="domain" description="Helicase C-terminal" evidence="11">
    <location>
        <begin position="770"/>
        <end position="938"/>
    </location>
</feature>
<name>A0A1J0AB71_9CYAN</name>
<keyword evidence="3 9" id="KW-0227">DNA damage</keyword>
<dbReference type="NCBIfam" id="TIGR00580">
    <property type="entry name" value="mfd"/>
    <property type="match status" value="1"/>
</dbReference>
<dbReference type="Pfam" id="PF17757">
    <property type="entry name" value="UvrB_inter"/>
    <property type="match status" value="1"/>
</dbReference>
<dbReference type="InterPro" id="IPR004576">
    <property type="entry name" value="Mfd"/>
</dbReference>
<dbReference type="EMBL" id="CP017675">
    <property type="protein sequence ID" value="APB33179.1"/>
    <property type="molecule type" value="Genomic_DNA"/>
</dbReference>
<dbReference type="GO" id="GO:0000716">
    <property type="term" value="P:transcription-coupled nucleotide-excision repair, DNA damage recognition"/>
    <property type="evidence" value="ECO:0007669"/>
    <property type="project" value="UniProtKB-UniRule"/>
</dbReference>
<dbReference type="SMART" id="SM01058">
    <property type="entry name" value="CarD_TRCF"/>
    <property type="match status" value="1"/>
</dbReference>
<dbReference type="CDD" id="cd17991">
    <property type="entry name" value="DEXHc_TRCF"/>
    <property type="match status" value="1"/>
</dbReference>
<dbReference type="InterPro" id="IPR003711">
    <property type="entry name" value="CarD-like/TRCF_RID"/>
</dbReference>
<gene>
    <name evidence="9 12" type="primary">mfd</name>
    <name evidence="12" type="ORF">GlitD10_0863</name>
</gene>
<dbReference type="Pfam" id="PF00270">
    <property type="entry name" value="DEAD"/>
    <property type="match status" value="1"/>
</dbReference>
<evidence type="ECO:0000256" key="8">
    <source>
        <dbReference type="ARBA" id="ARBA00023204"/>
    </source>
</evidence>
<evidence type="ECO:0000259" key="10">
    <source>
        <dbReference type="PROSITE" id="PS51192"/>
    </source>
</evidence>
<dbReference type="AlphaFoldDB" id="A0A1J0AB71"/>
<dbReference type="InterPro" id="IPR001650">
    <property type="entry name" value="Helicase_C-like"/>
</dbReference>
<keyword evidence="2 9" id="KW-0547">Nucleotide-binding</keyword>
<dbReference type="Pfam" id="PF02559">
    <property type="entry name" value="CarD_TRCF_RID"/>
    <property type="match status" value="1"/>
</dbReference>
<dbReference type="Gene3D" id="3.40.50.11180">
    <property type="match status" value="1"/>
</dbReference>
<comment type="similarity">
    <text evidence="9">In the C-terminal section; belongs to the helicase family. RecG subfamily.</text>
</comment>
<dbReference type="SUPFAM" id="SSF52540">
    <property type="entry name" value="P-loop containing nucleoside triphosphate hydrolases"/>
    <property type="match status" value="3"/>
</dbReference>
<dbReference type="GO" id="GO:0005737">
    <property type="term" value="C:cytoplasm"/>
    <property type="evidence" value="ECO:0007669"/>
    <property type="project" value="UniProtKB-SubCell"/>
</dbReference>
<dbReference type="InterPro" id="IPR014001">
    <property type="entry name" value="Helicase_ATP-bd"/>
</dbReference>
<keyword evidence="4 9" id="KW-0378">Hydrolase</keyword>
<evidence type="ECO:0000256" key="5">
    <source>
        <dbReference type="ARBA" id="ARBA00022806"/>
    </source>
</evidence>
<dbReference type="GO" id="GO:0006355">
    <property type="term" value="P:regulation of DNA-templated transcription"/>
    <property type="evidence" value="ECO:0007669"/>
    <property type="project" value="UniProtKB-UniRule"/>
</dbReference>
<dbReference type="InterPro" id="IPR041471">
    <property type="entry name" value="UvrB_inter"/>
</dbReference>
<keyword evidence="5" id="KW-0347">Helicase</keyword>
<sequence length="1128" mass="126618">MTCASLCQYLAQLPLLQQWAQKIHPGQPLLLTGLPRFGKVLLVNALAQNQAQPVLVITANLEEAAQWTALTEQTGWPQVTCYPTAEASPYEPFDPEPETLWAQWQVLNDLQNPDPPNVVITTDRALQPHLPPPEVFAALCITINVQNRPTLTDLTQKLAALGYERVAQVNAEAQFSQRGDILDVYPVAQELPVRLEWFGDTLESLREFDPLTQRSLDALAAVRLTPVDYRALVLPQLPHLEPNLSGYRRFLGQAFPQVASLLSYLPSNTLFVIDEPQQCQLHHQRWWEQAQEQWERSAQSEGIPPLHTPWDAIQNQFINHTQIHCSEWNAGGGLNLSPRPIPSTPHQFAPLAALIRQQRSQCRTWILSAQPSRCVAVLQEHDCPAQFVPNAQDLNAIQRLGQDHTPIALKYTGLGELSGLWLPALGLLVLTDRELFGQHHLGTPTTNRRRRQARSLQVDPNRLQPGDYVIHRHHGCGQFLRLDKLEIDGQIREYLVLQYADGLLQVAVDQVGILSRYRGGGTQKPELHRLANKTWEKTREKVRKSLKKLAVNLLELYAKRAEQTRLPYPPDSPWQKELEDSFPYVLTPDQIKAIQAIKLDLEAPRPMDRLVCGDVGFGKTEVAIRAIFKVLIAGRQVALLAPTTVLAQQHYHTLKERFAPYPMHIALLNRFRSPQERKQILEKLQTGELDCVVGTHQLLSNTLKFRDLGLLVVDEEQRFGVNHKEKIKALKTSVDVLTLTATPIPRTLSMALSGLREMSLITTPPPSRRPIKTHLISCQPETIRTAIAQELDRGGQVFYVLPKIAGMEAAIGQIQQMIPSAKIMRVHGQLAPEELEVAMLAFSNGEADILVCTTIVESGLDIPRVNTIIIEDAHRFGLAQLYQLRGRVGRAGIQAHAWLTYPGDELLSGEAKARLRAIQEFTHLGSGYQLALRDLDIRGAGDLLGAEQSGQVAAVGFDLYLEMLQEAIQEVRGQEIPSVDDTQIDLNLTAFIPTNYMPDLEQKLQAYRTLATAENPQELTKIEQEWANVYGVLPAPVTQLILVMRVKLLAKSLGISRIRPDKPNVILETMMAQPAWQQLLEGLSAKLHSRFVYAPGKITVRGLATLQAGQQLEQLHHWLQSMYRQRMA</sequence>
<dbReference type="GO" id="GO:0003678">
    <property type="term" value="F:DNA helicase activity"/>
    <property type="evidence" value="ECO:0007669"/>
    <property type="project" value="TreeGrafter"/>
</dbReference>
<dbReference type="Gene3D" id="3.40.50.300">
    <property type="entry name" value="P-loop containing nucleotide triphosphate hydrolases"/>
    <property type="match status" value="2"/>
</dbReference>
<reference evidence="12 13" key="1">
    <citation type="submission" date="2016-10" db="EMBL/GenBank/DDBJ databases">
        <title>Description of Gloeomargarita lithophora gen. nov., sp. nov., a thylakoid-bearing basal-branching cyanobacterium with intracellular carbonates, and proposal for Gloeomargaritales ord. nov.</title>
        <authorList>
            <person name="Moreira D."/>
            <person name="Tavera R."/>
            <person name="Benzerara K."/>
            <person name="Skouri-Panet F."/>
            <person name="Couradeau E."/>
            <person name="Gerard E."/>
            <person name="Loussert C."/>
            <person name="Novelo E."/>
            <person name="Zivanovic Y."/>
            <person name="Lopez-Garcia P."/>
        </authorList>
    </citation>
    <scope>NUCLEOTIDE SEQUENCE [LARGE SCALE GENOMIC DNA]</scope>
    <source>
        <strain evidence="12 13">D10</strain>
    </source>
</reference>
<dbReference type="SUPFAM" id="SSF143517">
    <property type="entry name" value="TRCF domain-like"/>
    <property type="match status" value="1"/>
</dbReference>
<dbReference type="GO" id="GO:0005524">
    <property type="term" value="F:ATP binding"/>
    <property type="evidence" value="ECO:0007669"/>
    <property type="project" value="UniProtKB-UniRule"/>
</dbReference>
<dbReference type="RefSeq" id="WP_071453804.1">
    <property type="nucleotide sequence ID" value="NZ_CP017675.1"/>
</dbReference>
<protein>
    <recommendedName>
        <fullName evidence="9">Transcription-repair-coupling factor</fullName>
        <shortName evidence="9">TRCF</shortName>
        <ecNumber evidence="9">3.6.4.-</ecNumber>
    </recommendedName>
</protein>
<dbReference type="SMART" id="SM00982">
    <property type="entry name" value="TRCF"/>
    <property type="match status" value="1"/>
</dbReference>